<dbReference type="eggNOG" id="ENOG5032RKY">
    <property type="taxonomic scope" value="Bacteria"/>
</dbReference>
<organism evidence="3 4">
    <name type="scientific">Pseudomonas saudiphocaensis</name>
    <dbReference type="NCBI Taxonomy" id="1499686"/>
    <lineage>
        <taxon>Bacteria</taxon>
        <taxon>Pseudomonadati</taxon>
        <taxon>Pseudomonadota</taxon>
        <taxon>Gammaproteobacteria</taxon>
        <taxon>Pseudomonadales</taxon>
        <taxon>Pseudomonadaceae</taxon>
        <taxon>Pseudomonas</taxon>
    </lineage>
</organism>
<evidence type="ECO:0000256" key="1">
    <source>
        <dbReference type="SAM" id="MobiDB-lite"/>
    </source>
</evidence>
<evidence type="ECO:0000259" key="2">
    <source>
        <dbReference type="Pfam" id="PF12200"/>
    </source>
</evidence>
<dbReference type="InterPro" id="IPR022016">
    <property type="entry name" value="DUF3597"/>
</dbReference>
<dbReference type="Pfam" id="PF12200">
    <property type="entry name" value="DUF3597"/>
    <property type="match status" value="1"/>
</dbReference>
<dbReference type="EMBL" id="CCSF01000001">
    <property type="protein sequence ID" value="CDZ93510.1"/>
    <property type="molecule type" value="Genomic_DNA"/>
</dbReference>
<dbReference type="AlphaFoldDB" id="A0A078LQD1"/>
<reference evidence="3 4" key="1">
    <citation type="submission" date="2014-07" db="EMBL/GenBank/DDBJ databases">
        <authorList>
            <person name="Urmite Genomes Urmite Genomes"/>
        </authorList>
    </citation>
    <scope>NUCLEOTIDE SEQUENCE [LARGE SCALE GENOMIC DNA]</scope>
    <source>
        <strain evidence="3 4">20_BN</strain>
    </source>
</reference>
<evidence type="ECO:0000313" key="3">
    <source>
        <dbReference type="EMBL" id="CDZ93510.1"/>
    </source>
</evidence>
<sequence>MSLFDKIKEKLGFGVSNEAHKSAAPNSGAGQHPTDTVVDSERPNTVSNATSTPPAASAPTTSAVDVPAKLDGMAASHSEQLNWRTSIVDLLKLLGLDSSLQARKELASELGCPPAQMADSAQMNMWLHRTVMHKLAEHGGNVPPELRT</sequence>
<protein>
    <submittedName>
        <fullName evidence="3">Oxidoreductase</fullName>
    </submittedName>
</protein>
<feature type="region of interest" description="Disordered" evidence="1">
    <location>
        <begin position="18"/>
        <end position="64"/>
    </location>
</feature>
<feature type="compositionally biased region" description="Low complexity" evidence="1">
    <location>
        <begin position="49"/>
        <end position="63"/>
    </location>
</feature>
<name>A0A078LQD1_9PSED</name>
<dbReference type="HOGENOM" id="CLU_114097_1_1_6"/>
<evidence type="ECO:0000313" key="4">
    <source>
        <dbReference type="Proteomes" id="UP000053902"/>
    </source>
</evidence>
<dbReference type="OrthoDB" id="5524840at2"/>
<feature type="domain" description="DUF3597" evidence="2">
    <location>
        <begin position="3"/>
        <end position="143"/>
    </location>
</feature>
<gene>
    <name evidence="3" type="ORF">BN1079_00802</name>
</gene>
<dbReference type="RefSeq" id="WP_037022456.1">
    <property type="nucleotide sequence ID" value="NZ_CCSF01000001.1"/>
</dbReference>
<dbReference type="STRING" id="1499686.BN1079_00802"/>
<dbReference type="Proteomes" id="UP000053902">
    <property type="component" value="Unassembled WGS sequence"/>
</dbReference>
<dbReference type="SUPFAM" id="SSF158634">
    <property type="entry name" value="RPA2825-like"/>
    <property type="match status" value="1"/>
</dbReference>
<accession>A0A078LQD1</accession>
<keyword evidence="4" id="KW-1185">Reference proteome</keyword>
<proteinExistence type="predicted"/>